<keyword evidence="8" id="KW-1185">Reference proteome</keyword>
<dbReference type="CDD" id="cd05716">
    <property type="entry name" value="IgV_pIgR_like"/>
    <property type="match status" value="1"/>
</dbReference>
<organism evidence="7 8">
    <name type="scientific">Astatotilapia calliptera</name>
    <name type="common">Eastern happy</name>
    <name type="synonym">Chromis callipterus</name>
    <dbReference type="NCBI Taxonomy" id="8154"/>
    <lineage>
        <taxon>Eukaryota</taxon>
        <taxon>Metazoa</taxon>
        <taxon>Chordata</taxon>
        <taxon>Craniata</taxon>
        <taxon>Vertebrata</taxon>
        <taxon>Euteleostomi</taxon>
        <taxon>Actinopterygii</taxon>
        <taxon>Neopterygii</taxon>
        <taxon>Teleostei</taxon>
        <taxon>Neoteleostei</taxon>
        <taxon>Acanthomorphata</taxon>
        <taxon>Ovalentaria</taxon>
        <taxon>Cichlomorphae</taxon>
        <taxon>Cichliformes</taxon>
        <taxon>Cichlidae</taxon>
        <taxon>African cichlids</taxon>
        <taxon>Pseudocrenilabrinae</taxon>
        <taxon>Haplochromini</taxon>
        <taxon>Astatotilapia</taxon>
    </lineage>
</organism>
<dbReference type="GO" id="GO:0004888">
    <property type="term" value="F:transmembrane signaling receptor activity"/>
    <property type="evidence" value="ECO:0007669"/>
    <property type="project" value="TreeGrafter"/>
</dbReference>
<feature type="transmembrane region" description="Helical" evidence="5">
    <location>
        <begin position="353"/>
        <end position="375"/>
    </location>
</feature>
<dbReference type="SUPFAM" id="SSF48726">
    <property type="entry name" value="Immunoglobulin"/>
    <property type="match status" value="2"/>
</dbReference>
<reference evidence="7" key="4">
    <citation type="submission" date="2025-09" db="UniProtKB">
        <authorList>
            <consortium name="Ensembl"/>
        </authorList>
    </citation>
    <scope>IDENTIFICATION</scope>
</reference>
<protein>
    <recommendedName>
        <fullName evidence="6">Immunoglobulin domain-containing protein</fullName>
    </recommendedName>
</protein>
<dbReference type="InterPro" id="IPR036179">
    <property type="entry name" value="Ig-like_dom_sf"/>
</dbReference>
<sequence length="462" mass="51757">MCLQQALITSKKKKIGRFSMLTQFTTKISSLTQSDSGRYLCGIQRNSDLHLFYAFELKVKDRCCDTVTNIESYEGYSESINCPHENQYQNSLKYICRGNQPSTCLQDALITSNNRENGRFRLNDVKMSRIFTVTISSLTQSDSGHYLCGVQTNSDHDVFSAVELRVKVWCCVTSTEITGTVGQPLTLQCPYPSQHRDNRKFLCKGDHRNSCRDMVTSKSRFALQGGVYSNSFSVTITKLEEEDAGTYWCGSDSQWRVGNYTKIQLSVVFLQHTSTVPSTVKTPGKTVPSTVKTPGKTVPSTVKTPGKTVPSTVKTPGKTVPSTVESLVKTSTMKTLGKAQTQTPGQPVKDSALYVPFTVPLVLLLLMGIFVVVVYKWKHYKVKEDEAPVDRNAPKAEGLEEVIGAMENDIYGNQEVVMYSKKQTSKQQSACAQYEDEEQDYENFTISEDIYCNENFHKANRK</sequence>
<reference evidence="7" key="3">
    <citation type="submission" date="2025-08" db="UniProtKB">
        <authorList>
            <consortium name="Ensembl"/>
        </authorList>
    </citation>
    <scope>IDENTIFICATION</scope>
</reference>
<evidence type="ECO:0000259" key="6">
    <source>
        <dbReference type="SMART" id="SM00409"/>
    </source>
</evidence>
<keyword evidence="3 5" id="KW-0472">Membrane</keyword>
<dbReference type="PANTHER" id="PTHR11860:SF87">
    <property type="entry name" value="CMRF35-LIKE MOLECULE 8"/>
    <property type="match status" value="1"/>
</dbReference>
<accession>A0AAX7VRT9</accession>
<dbReference type="PANTHER" id="PTHR11860">
    <property type="entry name" value="POLYMERIC-IMMUNOGLOBULIN RECEPTOR"/>
    <property type="match status" value="1"/>
</dbReference>
<proteinExistence type="predicted"/>
<keyword evidence="2 5" id="KW-0812">Transmembrane</keyword>
<dbReference type="AlphaFoldDB" id="A0AAX7VRT9"/>
<reference evidence="7 8" key="1">
    <citation type="submission" date="2018-05" db="EMBL/GenBank/DDBJ databases">
        <authorList>
            <person name="Datahose"/>
        </authorList>
    </citation>
    <scope>NUCLEOTIDE SEQUENCE</scope>
</reference>
<evidence type="ECO:0000256" key="5">
    <source>
        <dbReference type="SAM" id="Phobius"/>
    </source>
</evidence>
<feature type="domain" description="Immunoglobulin" evidence="6">
    <location>
        <begin position="174"/>
        <end position="268"/>
    </location>
</feature>
<dbReference type="SMART" id="SM00409">
    <property type="entry name" value="IG"/>
    <property type="match status" value="2"/>
</dbReference>
<feature type="domain" description="Immunoglobulin" evidence="6">
    <location>
        <begin position="67"/>
        <end position="167"/>
    </location>
</feature>
<name>A0AAX7VRT9_ASTCA</name>
<evidence type="ECO:0000256" key="2">
    <source>
        <dbReference type="ARBA" id="ARBA00022692"/>
    </source>
</evidence>
<dbReference type="Proteomes" id="UP000265100">
    <property type="component" value="Chromosome 6"/>
</dbReference>
<feature type="region of interest" description="Disordered" evidence="4">
    <location>
        <begin position="280"/>
        <end position="320"/>
    </location>
</feature>
<dbReference type="InterPro" id="IPR013783">
    <property type="entry name" value="Ig-like_fold"/>
</dbReference>
<dbReference type="InterPro" id="IPR003599">
    <property type="entry name" value="Ig_sub"/>
</dbReference>
<evidence type="ECO:0000256" key="3">
    <source>
        <dbReference type="ARBA" id="ARBA00023136"/>
    </source>
</evidence>
<reference evidence="8" key="2">
    <citation type="submission" date="2023-03" db="EMBL/GenBank/DDBJ databases">
        <authorList>
            <consortium name="Wellcome Sanger Institute Data Sharing"/>
        </authorList>
    </citation>
    <scope>NUCLEOTIDE SEQUENCE [LARGE SCALE GENOMIC DNA]</scope>
</reference>
<dbReference type="Pfam" id="PF07686">
    <property type="entry name" value="V-set"/>
    <property type="match status" value="2"/>
</dbReference>
<evidence type="ECO:0000256" key="4">
    <source>
        <dbReference type="SAM" id="MobiDB-lite"/>
    </source>
</evidence>
<dbReference type="InterPro" id="IPR013106">
    <property type="entry name" value="Ig_V-set"/>
</dbReference>
<evidence type="ECO:0000313" key="8">
    <source>
        <dbReference type="Proteomes" id="UP000265100"/>
    </source>
</evidence>
<comment type="subcellular location">
    <subcellularLocation>
        <location evidence="1">Membrane</location>
    </subcellularLocation>
</comment>
<evidence type="ECO:0000256" key="1">
    <source>
        <dbReference type="ARBA" id="ARBA00004370"/>
    </source>
</evidence>
<dbReference type="Gene3D" id="2.60.40.10">
    <property type="entry name" value="Immunoglobulins"/>
    <property type="match status" value="3"/>
</dbReference>
<dbReference type="GeneTree" id="ENSGT00950000182977"/>
<dbReference type="InterPro" id="IPR050671">
    <property type="entry name" value="CD300_family_receptors"/>
</dbReference>
<evidence type="ECO:0000313" key="7">
    <source>
        <dbReference type="Ensembl" id="ENSACLP00000084525.1"/>
    </source>
</evidence>
<keyword evidence="5" id="KW-1133">Transmembrane helix</keyword>
<dbReference type="GO" id="GO:0005886">
    <property type="term" value="C:plasma membrane"/>
    <property type="evidence" value="ECO:0007669"/>
    <property type="project" value="TreeGrafter"/>
</dbReference>
<dbReference type="Ensembl" id="ENSACLT00000077221.1">
    <property type="protein sequence ID" value="ENSACLP00000084525.1"/>
    <property type="gene ID" value="ENSACLG00000038045.1"/>
</dbReference>